<proteinExistence type="inferred from homology"/>
<dbReference type="RefSeq" id="WP_345971875.1">
    <property type="nucleotide sequence ID" value="NZ_CP147920.1"/>
</dbReference>
<evidence type="ECO:0000313" key="2">
    <source>
        <dbReference type="EMBL" id="XAU14041.1"/>
    </source>
</evidence>
<dbReference type="PANTHER" id="PTHR30548">
    <property type="entry name" value="2-HYDROXYGLUTARYL-COA DEHYDRATASE, D-COMPONENT-RELATED"/>
    <property type="match status" value="1"/>
</dbReference>
<dbReference type="Proteomes" id="UP001447842">
    <property type="component" value="Chromosome"/>
</dbReference>
<reference evidence="2 3" key="1">
    <citation type="submission" date="2024-03" db="EMBL/GenBank/DDBJ databases">
        <title>Sulfurimonas sp. HSL3-1.</title>
        <authorList>
            <person name="Wang S."/>
        </authorList>
    </citation>
    <scope>NUCLEOTIDE SEQUENCE [LARGE SCALE GENOMIC DNA]</scope>
    <source>
        <strain evidence="2 3">HSL3-1</strain>
    </source>
</reference>
<evidence type="ECO:0000313" key="3">
    <source>
        <dbReference type="Proteomes" id="UP001447842"/>
    </source>
</evidence>
<dbReference type="PANTHER" id="PTHR30548:SF1">
    <property type="entry name" value="DEHYDRATASE SUBUNIT MJ0007-RELATED"/>
    <property type="match status" value="1"/>
</dbReference>
<keyword evidence="3" id="KW-1185">Reference proteome</keyword>
<accession>A0ABZ3H724</accession>
<dbReference type="EMBL" id="CP147920">
    <property type="protein sequence ID" value="XAU14041.1"/>
    <property type="molecule type" value="Genomic_DNA"/>
</dbReference>
<dbReference type="InterPro" id="IPR010327">
    <property type="entry name" value="FldB/FldC_alpha/beta"/>
</dbReference>
<dbReference type="Gene3D" id="3.40.50.11900">
    <property type="match status" value="1"/>
</dbReference>
<dbReference type="Gene3D" id="3.40.50.11890">
    <property type="match status" value="1"/>
</dbReference>
<evidence type="ECO:0000256" key="1">
    <source>
        <dbReference type="ARBA" id="ARBA00005806"/>
    </source>
</evidence>
<dbReference type="Pfam" id="PF06050">
    <property type="entry name" value="HGD-D"/>
    <property type="match status" value="1"/>
</dbReference>
<comment type="similarity">
    <text evidence="1">Belongs to the FldB/FldC dehydratase alpha/beta subunit family.</text>
</comment>
<protein>
    <submittedName>
        <fullName evidence="2">2-hydroxyacyl-CoA dehydratase family protein</fullName>
    </submittedName>
</protein>
<sequence>MPTAKHTIETPQARQNRHKAMEAIILLNALREDFKAPLEGMRYFYDLFERVYCHQEPQHEGSVKVGTMCIQIPSEIIRALDAVPIRLCNGFYADDEIGSELMPQKSCPLVRATVGHFASDNFSDRPDILFSPTTCDQKTKAGAIIESFGHRVIDVEFPRTKESEASRNYWRTSVRHFAKTLSSFRGRKLTRSRMHEAIREVGYAQSLYHRLAAARENDAVPIRGVDMFLVTNAFFFDKSERWIAAAERLVDEVEARVASGFHVGGKMSPRIVFTGSPPVFPNYKIPVILETSDAVIVADETCSSNRMFNDMVSVDEWNLNSMIDSVADKYLKACTCPIFTKNDDRIRKIIRLAKQYNADGVVYQAYAGCQVYEMEQQSVLAAMEKEGIPILYLESDYSPSQQGQLTTRVEAFVESLKNRRRKRK</sequence>
<name>A0ABZ3H724_9BACT</name>
<dbReference type="Gene3D" id="1.20.1270.370">
    <property type="match status" value="1"/>
</dbReference>
<gene>
    <name evidence="2" type="ORF">WCY31_07195</name>
</gene>
<organism evidence="2 3">
    <name type="scientific">Sulfurimonas diazotrophicus</name>
    <dbReference type="NCBI Taxonomy" id="3131939"/>
    <lineage>
        <taxon>Bacteria</taxon>
        <taxon>Pseudomonadati</taxon>
        <taxon>Campylobacterota</taxon>
        <taxon>Epsilonproteobacteria</taxon>
        <taxon>Campylobacterales</taxon>
        <taxon>Sulfurimonadaceae</taxon>
        <taxon>Sulfurimonas</taxon>
    </lineage>
</organism>